<sequence>MEVSIPHRKTRLRAPRCNELDNPQIRMEIEVLYIVRGLNLEDIVKEVNKGYGLNATKSQYRDRLRKWGCRKRLTHREYQFVHKRVNARKRAGKESDVLLSGIVGIPDNSLQKWASRNISFTDRMLLNSNANAIDDMDLDSLPSSQSPFCVQVCTPPANSDTTLVITSKRHIPISVLHALPIWQATKYLDEFVRRYVLRRVNANSAVAYSAHPHLSLLRNIVYRISNHLYFDPFNLAGEREGIHSLLGEVDKFRLRKLLLKLLLNHTPSIVATCEVLVPYFYLRKDDELFETVCTFHQLKFQLYQLLDEVTHDPVVKTGRGRSLQDILANISAENLQPRNAREATSLLQACKIRGDLSVFFKLWNKDILPVWHLEIEAKLRSLLSHYVPLFTDHASHLQLLWESGFTYRVFSVLLRAILLNQTDATQYLCKQMGLGFGEIAPISAGSRPQFTWRLLDYATFYGIIEEVVSEFLGLPECCNPIVCDYALGKHAQSPEDELLVCVTFMEPSITKYIIEVLQWKHNLPAEKVAQMAIDLLKTDWQLEYFKFMGIETGPLIPEESVLEILLQYGPDPNQTKYWQTTLWKNILELDKIESDNISGSTCSREMTHVLHILQLFLNAGARVDRRVDLDIWGARRPSRNNLPEWETSEKREFFAAMDHAETPLEIAFSLETCWIFCLLITKSENTDKIHNWIASRCPSVLPGFIEALHNQDAKLLEAYWNTRIQILTPIAKAIHALHSGDLGTFEELIVQCKDHSQLLDIVLRLGEIASEASPGIPLTTNCQTLLQLLFEKGISFSSEPGFWDSTHNRHRDIYLKCLRGAIDHTALLLLELLLKFGILNETGYISYMIKERCAGLLAHAAYNSNLNAFKLLIENGFDVDNGFFLGSKKSCILETPPLFIAIENGDLDLATYILHQGGNIYVSCGGTGSAVEYALIMNRIDMVSLILEVYPDCYEVALGAVKRRGSKMLGHVHISDFIRNWKPGCATSKSYIQ</sequence>
<dbReference type="SUPFAM" id="SSF48403">
    <property type="entry name" value="Ankyrin repeat"/>
    <property type="match status" value="1"/>
</dbReference>
<dbReference type="SMART" id="SM00248">
    <property type="entry name" value="ANK"/>
    <property type="match status" value="3"/>
</dbReference>
<name>A0A7C8UG06_ORBOL</name>
<dbReference type="EMBL" id="WIWS01000209">
    <property type="protein sequence ID" value="KAF3198387.1"/>
    <property type="molecule type" value="Genomic_DNA"/>
</dbReference>
<evidence type="ECO:0000259" key="1">
    <source>
        <dbReference type="Pfam" id="PF14420"/>
    </source>
</evidence>
<comment type="caution">
    <text evidence="2">The sequence shown here is derived from an EMBL/GenBank/DDBJ whole genome shotgun (WGS) entry which is preliminary data.</text>
</comment>
<dbReference type="PANTHER" id="PTHR38788:SF3">
    <property type="entry name" value="CLR5 DOMAIN-CONTAINING PROTEIN"/>
    <property type="match status" value="1"/>
</dbReference>
<dbReference type="InterPro" id="IPR002110">
    <property type="entry name" value="Ankyrin_rpt"/>
</dbReference>
<evidence type="ECO:0000313" key="3">
    <source>
        <dbReference type="Proteomes" id="UP000472727"/>
    </source>
</evidence>
<dbReference type="InterPro" id="IPR025676">
    <property type="entry name" value="Clr5_dom"/>
</dbReference>
<dbReference type="Proteomes" id="UP000472727">
    <property type="component" value="Unassembled WGS sequence"/>
</dbReference>
<dbReference type="PANTHER" id="PTHR38788">
    <property type="entry name" value="CLR5 DOMAIN-CONTAINING PROTEIN"/>
    <property type="match status" value="1"/>
</dbReference>
<reference evidence="2 3" key="1">
    <citation type="submission" date="2019-06" db="EMBL/GenBank/DDBJ databases">
        <authorList>
            <person name="Palmer J.M."/>
        </authorList>
    </citation>
    <scope>NUCLEOTIDE SEQUENCE [LARGE SCALE GENOMIC DNA]</scope>
    <source>
        <strain evidence="2 3">TWF106</strain>
    </source>
</reference>
<gene>
    <name evidence="2" type="ORF">TWF106_004612</name>
</gene>
<protein>
    <recommendedName>
        <fullName evidence="1">Clr5 domain-containing protein</fullName>
    </recommendedName>
</protein>
<dbReference type="Pfam" id="PF14420">
    <property type="entry name" value="Clr5"/>
    <property type="match status" value="1"/>
</dbReference>
<proteinExistence type="predicted"/>
<dbReference type="AlphaFoldDB" id="A0A7C8UG06"/>
<organism evidence="2 3">
    <name type="scientific">Orbilia oligospora</name>
    <name type="common">Nematode-trapping fungus</name>
    <name type="synonym">Arthrobotrys oligospora</name>
    <dbReference type="NCBI Taxonomy" id="2813651"/>
    <lineage>
        <taxon>Eukaryota</taxon>
        <taxon>Fungi</taxon>
        <taxon>Dikarya</taxon>
        <taxon>Ascomycota</taxon>
        <taxon>Pezizomycotina</taxon>
        <taxon>Orbiliomycetes</taxon>
        <taxon>Orbiliales</taxon>
        <taxon>Orbiliaceae</taxon>
        <taxon>Orbilia</taxon>
    </lineage>
</organism>
<accession>A0A7C8UG06</accession>
<dbReference type="Gene3D" id="1.25.40.20">
    <property type="entry name" value="Ankyrin repeat-containing domain"/>
    <property type="match status" value="1"/>
</dbReference>
<feature type="domain" description="Clr5" evidence="1">
    <location>
        <begin position="25"/>
        <end position="71"/>
    </location>
</feature>
<dbReference type="InterPro" id="IPR036770">
    <property type="entry name" value="Ankyrin_rpt-contain_sf"/>
</dbReference>
<evidence type="ECO:0000313" key="2">
    <source>
        <dbReference type="EMBL" id="KAF3198387.1"/>
    </source>
</evidence>